<proteinExistence type="predicted"/>
<dbReference type="EMBL" id="CP023069">
    <property type="protein sequence ID" value="ASY67061.1"/>
    <property type="molecule type" value="Genomic_DNA"/>
</dbReference>
<accession>A0A249PMC5</accession>
<dbReference type="RefSeq" id="WP_034859612.1">
    <property type="nucleotide sequence ID" value="NZ_AJQT01000133.1"/>
</dbReference>
<name>A0A249PMC5_9HYPH</name>
<organism evidence="2 3">
    <name type="scientific">Sinorhizobium sojae CCBAU 05684</name>
    <dbReference type="NCBI Taxonomy" id="716928"/>
    <lineage>
        <taxon>Bacteria</taxon>
        <taxon>Pseudomonadati</taxon>
        <taxon>Pseudomonadota</taxon>
        <taxon>Alphaproteobacteria</taxon>
        <taxon>Hyphomicrobiales</taxon>
        <taxon>Rhizobiaceae</taxon>
        <taxon>Sinorhizobium/Ensifer group</taxon>
        <taxon>Sinorhizobium</taxon>
    </lineage>
</organism>
<dbReference type="Proteomes" id="UP000217211">
    <property type="component" value="Plasmid pSJ05684a"/>
</dbReference>
<sequence length="70" mass="8231">MLNDNRQQYVIQSNDSKGDEWFGKFFGAVVLFVLFLAVARYVHESVMAWYRDTTIWLNAAATYVADFWPF</sequence>
<dbReference type="OrthoDB" id="8084567at2"/>
<dbReference type="GeneID" id="48977451"/>
<dbReference type="KEGG" id="esj:SJ05684_a37470"/>
<keyword evidence="1" id="KW-1133">Transmembrane helix</keyword>
<keyword evidence="3" id="KW-1185">Reference proteome</keyword>
<dbReference type="AlphaFoldDB" id="A0A249PMC5"/>
<feature type="transmembrane region" description="Helical" evidence="1">
    <location>
        <begin position="21"/>
        <end position="42"/>
    </location>
</feature>
<keyword evidence="1" id="KW-0472">Membrane</keyword>
<geneLocation type="plasmid" evidence="3">
    <name>psj05684a</name>
</geneLocation>
<keyword evidence="2" id="KW-0614">Plasmid</keyword>
<reference evidence="2 3" key="1">
    <citation type="submission" date="2017-08" db="EMBL/GenBank/DDBJ databases">
        <title>Multipartite genome sequences of Sinorhizobium species nodulating soybeans.</title>
        <authorList>
            <person name="Tian C.F."/>
        </authorList>
    </citation>
    <scope>NUCLEOTIDE SEQUENCE [LARGE SCALE GENOMIC DNA]</scope>
    <source>
        <strain evidence="2 3">CCBAU 05684</strain>
        <plasmid evidence="3">psj05684a</plasmid>
    </source>
</reference>
<gene>
    <name evidence="2" type="ORF">SJ05684_a37470</name>
</gene>
<evidence type="ECO:0000256" key="1">
    <source>
        <dbReference type="SAM" id="Phobius"/>
    </source>
</evidence>
<dbReference type="STRING" id="716928.GCA_000261485_05368"/>
<protein>
    <submittedName>
        <fullName evidence="2">Uncharacterized protein</fullName>
    </submittedName>
</protein>
<evidence type="ECO:0000313" key="3">
    <source>
        <dbReference type="Proteomes" id="UP000217211"/>
    </source>
</evidence>
<keyword evidence="1" id="KW-0812">Transmembrane</keyword>
<evidence type="ECO:0000313" key="2">
    <source>
        <dbReference type="EMBL" id="ASY67061.1"/>
    </source>
</evidence>